<evidence type="ECO:0000313" key="9">
    <source>
        <dbReference type="EMBL" id="KAF2648989.1"/>
    </source>
</evidence>
<reference evidence="9" key="1">
    <citation type="journal article" date="2020" name="Stud. Mycol.">
        <title>101 Dothideomycetes genomes: a test case for predicting lifestyles and emergence of pathogens.</title>
        <authorList>
            <person name="Haridas S."/>
            <person name="Albert R."/>
            <person name="Binder M."/>
            <person name="Bloem J."/>
            <person name="Labutti K."/>
            <person name="Salamov A."/>
            <person name="Andreopoulos B."/>
            <person name="Baker S."/>
            <person name="Barry K."/>
            <person name="Bills G."/>
            <person name="Bluhm B."/>
            <person name="Cannon C."/>
            <person name="Castanera R."/>
            <person name="Culley D."/>
            <person name="Daum C."/>
            <person name="Ezra D."/>
            <person name="Gonzalez J."/>
            <person name="Henrissat B."/>
            <person name="Kuo A."/>
            <person name="Liang C."/>
            <person name="Lipzen A."/>
            <person name="Lutzoni F."/>
            <person name="Magnuson J."/>
            <person name="Mondo S."/>
            <person name="Nolan M."/>
            <person name="Ohm R."/>
            <person name="Pangilinan J."/>
            <person name="Park H.-J."/>
            <person name="Ramirez L."/>
            <person name="Alfaro M."/>
            <person name="Sun H."/>
            <person name="Tritt A."/>
            <person name="Yoshinaga Y."/>
            <person name="Zwiers L.-H."/>
            <person name="Turgeon B."/>
            <person name="Goodwin S."/>
            <person name="Spatafora J."/>
            <person name="Crous P."/>
            <person name="Grigoriev I."/>
        </authorList>
    </citation>
    <scope>NUCLEOTIDE SEQUENCE</scope>
    <source>
        <strain evidence="9">CBS 122681</strain>
    </source>
</reference>
<feature type="transmembrane region" description="Helical" evidence="7">
    <location>
        <begin position="104"/>
        <end position="125"/>
    </location>
</feature>
<feature type="transmembrane region" description="Helical" evidence="7">
    <location>
        <begin position="12"/>
        <end position="30"/>
    </location>
</feature>
<protein>
    <recommendedName>
        <fullName evidence="8">Rhodopsin domain-containing protein</fullName>
    </recommendedName>
</protein>
<gene>
    <name evidence="9" type="ORF">K491DRAFT_722089</name>
</gene>
<dbReference type="InterPro" id="IPR049326">
    <property type="entry name" value="Rhodopsin_dom_fungi"/>
</dbReference>
<dbReference type="AlphaFoldDB" id="A0A6A6SMQ6"/>
<sequence length="382" mass="42654">MGTQGPTAFYTATGIFMCVNVVVFMLRFWARKQQKQPLKIDDWLIVPAFLLNMGISIAIFYGVSQKANGYPTPPMPAMSARSLVSRTSLEQTARVISINNRTFFIVHVLGPFSLMCIKLSMLFFYRRIFVIKGNHRDWSSIVINFMIAVVFCWGFGFGFAYMFGCGTSFSTYRATAGAEVQKKCINTQLVLYAGCISGFIEDFLIIVIPIPLVWRLQLDTPRKLAVTGVFLTGSIAVIAALLRMVWFIWENKTPWNPAFDQMLLVSTFVFWMMIECQAGLLAACLPTLRRVFSSSSVDSVLRSVRSKLSLNSIRSNNSQPAPGKGSFQSISTPRPSQGSQSASQTESKQDLRANQIQVERSYAVGISTDDIEMQPQKAPALR</sequence>
<dbReference type="Pfam" id="PF20684">
    <property type="entry name" value="Fung_rhodopsin"/>
    <property type="match status" value="1"/>
</dbReference>
<keyword evidence="2 7" id="KW-0812">Transmembrane</keyword>
<dbReference type="EMBL" id="MU004512">
    <property type="protein sequence ID" value="KAF2648989.1"/>
    <property type="molecule type" value="Genomic_DNA"/>
</dbReference>
<feature type="region of interest" description="Disordered" evidence="6">
    <location>
        <begin position="313"/>
        <end position="356"/>
    </location>
</feature>
<dbReference type="InterPro" id="IPR052337">
    <property type="entry name" value="SAT4-like"/>
</dbReference>
<evidence type="ECO:0000256" key="4">
    <source>
        <dbReference type="ARBA" id="ARBA00023136"/>
    </source>
</evidence>
<feature type="transmembrane region" description="Helical" evidence="7">
    <location>
        <begin position="189"/>
        <end position="212"/>
    </location>
</feature>
<keyword evidence="4 7" id="KW-0472">Membrane</keyword>
<dbReference type="PANTHER" id="PTHR33048:SF157">
    <property type="entry name" value="INTEGRAL MEMBRANE PROTEIN"/>
    <property type="match status" value="1"/>
</dbReference>
<keyword evidence="10" id="KW-1185">Reference proteome</keyword>
<comment type="similarity">
    <text evidence="5">Belongs to the SAT4 family.</text>
</comment>
<name>A0A6A6SMQ6_9PLEO</name>
<evidence type="ECO:0000256" key="7">
    <source>
        <dbReference type="SAM" id="Phobius"/>
    </source>
</evidence>
<feature type="transmembrane region" description="Helical" evidence="7">
    <location>
        <begin position="224"/>
        <end position="249"/>
    </location>
</feature>
<dbReference type="GO" id="GO:0016020">
    <property type="term" value="C:membrane"/>
    <property type="evidence" value="ECO:0007669"/>
    <property type="project" value="UniProtKB-SubCell"/>
</dbReference>
<accession>A0A6A6SMQ6</accession>
<evidence type="ECO:0000313" key="10">
    <source>
        <dbReference type="Proteomes" id="UP000799324"/>
    </source>
</evidence>
<organism evidence="9 10">
    <name type="scientific">Lophiostoma macrostomum CBS 122681</name>
    <dbReference type="NCBI Taxonomy" id="1314788"/>
    <lineage>
        <taxon>Eukaryota</taxon>
        <taxon>Fungi</taxon>
        <taxon>Dikarya</taxon>
        <taxon>Ascomycota</taxon>
        <taxon>Pezizomycotina</taxon>
        <taxon>Dothideomycetes</taxon>
        <taxon>Pleosporomycetidae</taxon>
        <taxon>Pleosporales</taxon>
        <taxon>Lophiostomataceae</taxon>
        <taxon>Lophiostoma</taxon>
    </lineage>
</organism>
<proteinExistence type="inferred from homology"/>
<feature type="transmembrane region" description="Helical" evidence="7">
    <location>
        <begin position="145"/>
        <end position="169"/>
    </location>
</feature>
<keyword evidence="3 7" id="KW-1133">Transmembrane helix</keyword>
<evidence type="ECO:0000256" key="2">
    <source>
        <dbReference type="ARBA" id="ARBA00022692"/>
    </source>
</evidence>
<feature type="domain" description="Rhodopsin" evidence="8">
    <location>
        <begin position="26"/>
        <end position="293"/>
    </location>
</feature>
<dbReference type="OrthoDB" id="5393606at2759"/>
<comment type="subcellular location">
    <subcellularLocation>
        <location evidence="1">Membrane</location>
        <topology evidence="1">Multi-pass membrane protein</topology>
    </subcellularLocation>
</comment>
<evidence type="ECO:0000256" key="6">
    <source>
        <dbReference type="SAM" id="MobiDB-lite"/>
    </source>
</evidence>
<evidence type="ECO:0000259" key="8">
    <source>
        <dbReference type="Pfam" id="PF20684"/>
    </source>
</evidence>
<evidence type="ECO:0000256" key="5">
    <source>
        <dbReference type="ARBA" id="ARBA00038359"/>
    </source>
</evidence>
<feature type="transmembrane region" description="Helical" evidence="7">
    <location>
        <begin position="261"/>
        <end position="285"/>
    </location>
</feature>
<dbReference type="Proteomes" id="UP000799324">
    <property type="component" value="Unassembled WGS sequence"/>
</dbReference>
<dbReference type="PANTHER" id="PTHR33048">
    <property type="entry name" value="PTH11-LIKE INTEGRAL MEMBRANE PROTEIN (AFU_ORTHOLOGUE AFUA_5G11245)"/>
    <property type="match status" value="1"/>
</dbReference>
<evidence type="ECO:0000256" key="1">
    <source>
        <dbReference type="ARBA" id="ARBA00004141"/>
    </source>
</evidence>
<evidence type="ECO:0000256" key="3">
    <source>
        <dbReference type="ARBA" id="ARBA00022989"/>
    </source>
</evidence>
<feature type="transmembrane region" description="Helical" evidence="7">
    <location>
        <begin position="42"/>
        <end position="63"/>
    </location>
</feature>